<proteinExistence type="predicted"/>
<protein>
    <recommendedName>
        <fullName evidence="3">Membrane-associated kinase regulator 6</fullName>
    </recommendedName>
</protein>
<sequence>MEFSQPLAIESFSRSWLTSASSHLYGLEEPLRASLDSSYEASGEELEYKILKSERSLEDVQNFNFDVPISEHPERLVHADQLFSDGLIKPVFVNQSKIEASDPLDLVPIPCSSFSSRNVVSTGHIQCHILKRWKKSSERILRKCFGYLKPLCHKITGARKCTRVDDIDERARQVKSWSSLPQASPHRIYSTNSWCDIESSIYEAVLHCKRSVDK</sequence>
<dbReference type="eggNOG" id="ENOG502QPRB">
    <property type="taxonomic scope" value="Eukaryota"/>
</dbReference>
<dbReference type="OrthoDB" id="1913205at2759"/>
<evidence type="ECO:0000313" key="2">
    <source>
        <dbReference type="Proteomes" id="UP000008311"/>
    </source>
</evidence>
<evidence type="ECO:0000313" key="1">
    <source>
        <dbReference type="EMBL" id="EEF50602.1"/>
    </source>
</evidence>
<accession>B9RDZ4</accession>
<organism evidence="1 2">
    <name type="scientific">Ricinus communis</name>
    <name type="common">Castor bean</name>
    <dbReference type="NCBI Taxonomy" id="3988"/>
    <lineage>
        <taxon>Eukaryota</taxon>
        <taxon>Viridiplantae</taxon>
        <taxon>Streptophyta</taxon>
        <taxon>Embryophyta</taxon>
        <taxon>Tracheophyta</taxon>
        <taxon>Spermatophyta</taxon>
        <taxon>Magnoliopsida</taxon>
        <taxon>eudicotyledons</taxon>
        <taxon>Gunneridae</taxon>
        <taxon>Pentapetalae</taxon>
        <taxon>rosids</taxon>
        <taxon>fabids</taxon>
        <taxon>Malpighiales</taxon>
        <taxon>Euphorbiaceae</taxon>
        <taxon>Acalyphoideae</taxon>
        <taxon>Acalypheae</taxon>
        <taxon>Ricinus</taxon>
    </lineage>
</organism>
<dbReference type="EMBL" id="EQ973775">
    <property type="protein sequence ID" value="EEF50602.1"/>
    <property type="molecule type" value="Genomic_DNA"/>
</dbReference>
<dbReference type="InterPro" id="IPR044699">
    <property type="entry name" value="MAKR6"/>
</dbReference>
<evidence type="ECO:0008006" key="3">
    <source>
        <dbReference type="Google" id="ProtNLM"/>
    </source>
</evidence>
<dbReference type="Proteomes" id="UP000008311">
    <property type="component" value="Unassembled WGS sequence"/>
</dbReference>
<dbReference type="KEGG" id="rcu:8289173"/>
<reference evidence="2" key="1">
    <citation type="journal article" date="2010" name="Nat. Biotechnol.">
        <title>Draft genome sequence of the oilseed species Ricinus communis.</title>
        <authorList>
            <person name="Chan A.P."/>
            <person name="Crabtree J."/>
            <person name="Zhao Q."/>
            <person name="Lorenzi H."/>
            <person name="Orvis J."/>
            <person name="Puiu D."/>
            <person name="Melake-Berhan A."/>
            <person name="Jones K.M."/>
            <person name="Redman J."/>
            <person name="Chen G."/>
            <person name="Cahoon E.B."/>
            <person name="Gedil M."/>
            <person name="Stanke M."/>
            <person name="Haas B.J."/>
            <person name="Wortman J.R."/>
            <person name="Fraser-Liggett C.M."/>
            <person name="Ravel J."/>
            <person name="Rabinowicz P.D."/>
        </authorList>
    </citation>
    <scope>NUCLEOTIDE SEQUENCE [LARGE SCALE GENOMIC DNA]</scope>
    <source>
        <strain evidence="2">cv. Hale</strain>
    </source>
</reference>
<dbReference type="AlphaFoldDB" id="B9RDZ4"/>
<name>B9RDZ4_RICCO</name>
<gene>
    <name evidence="1" type="ORF">RCOM_1617010</name>
</gene>
<keyword evidence="2" id="KW-1185">Reference proteome</keyword>
<dbReference type="InParanoid" id="B9RDZ4"/>
<dbReference type="STRING" id="3988.B9RDZ4"/>
<dbReference type="PANTHER" id="PTHR34576:SF14">
    <property type="entry name" value="MEMBRANE-ASSOCIATED KINASE REGULATOR 6"/>
    <property type="match status" value="1"/>
</dbReference>
<dbReference type="PANTHER" id="PTHR34576">
    <property type="entry name" value="MEMBRANE-ASSOCIATED KINASE REGULATOR 6-RELATED"/>
    <property type="match status" value="1"/>
</dbReference>